<comment type="caution">
    <text evidence="2">The sequence shown here is derived from an EMBL/GenBank/DDBJ whole genome shotgun (WGS) entry which is preliminary data.</text>
</comment>
<feature type="compositionally biased region" description="Acidic residues" evidence="1">
    <location>
        <begin position="16"/>
        <end position="32"/>
    </location>
</feature>
<organism evidence="2 3">
    <name type="scientific">Mucor plumbeus</name>
    <dbReference type="NCBI Taxonomy" id="97098"/>
    <lineage>
        <taxon>Eukaryota</taxon>
        <taxon>Fungi</taxon>
        <taxon>Fungi incertae sedis</taxon>
        <taxon>Mucoromycota</taxon>
        <taxon>Mucoromycotina</taxon>
        <taxon>Mucoromycetes</taxon>
        <taxon>Mucorales</taxon>
        <taxon>Mucorineae</taxon>
        <taxon>Mucoraceae</taxon>
        <taxon>Mucor</taxon>
    </lineage>
</organism>
<proteinExistence type="predicted"/>
<keyword evidence="3" id="KW-1185">Reference proteome</keyword>
<dbReference type="OrthoDB" id="2276333at2759"/>
<dbReference type="EMBL" id="JAEPRC010000129">
    <property type="protein sequence ID" value="KAG2207439.1"/>
    <property type="molecule type" value="Genomic_DNA"/>
</dbReference>
<reference evidence="2" key="1">
    <citation type="submission" date="2020-12" db="EMBL/GenBank/DDBJ databases">
        <title>Metabolic potential, ecology and presence of endohyphal bacteria is reflected in genomic diversity of Mucoromycotina.</title>
        <authorList>
            <person name="Muszewska A."/>
            <person name="Okrasinska A."/>
            <person name="Steczkiewicz K."/>
            <person name="Drgas O."/>
            <person name="Orlowska M."/>
            <person name="Perlinska-Lenart U."/>
            <person name="Aleksandrzak-Piekarczyk T."/>
            <person name="Szatraj K."/>
            <person name="Zielenkiewicz U."/>
            <person name="Pilsyk S."/>
            <person name="Malc E."/>
            <person name="Mieczkowski P."/>
            <person name="Kruszewska J.S."/>
            <person name="Biernat P."/>
            <person name="Pawlowska J."/>
        </authorList>
    </citation>
    <scope>NUCLEOTIDE SEQUENCE</scope>
    <source>
        <strain evidence="2">CBS 226.32</strain>
    </source>
</reference>
<accession>A0A8H7RAL4</accession>
<gene>
    <name evidence="2" type="ORF">INT46_001025</name>
</gene>
<evidence type="ECO:0000313" key="2">
    <source>
        <dbReference type="EMBL" id="KAG2207439.1"/>
    </source>
</evidence>
<feature type="region of interest" description="Disordered" evidence="1">
    <location>
        <begin position="1"/>
        <end position="84"/>
    </location>
</feature>
<feature type="compositionally biased region" description="Acidic residues" evidence="1">
    <location>
        <begin position="66"/>
        <end position="78"/>
    </location>
</feature>
<dbReference type="AlphaFoldDB" id="A0A8H7RAL4"/>
<evidence type="ECO:0000256" key="1">
    <source>
        <dbReference type="SAM" id="MobiDB-lite"/>
    </source>
</evidence>
<name>A0A8H7RAL4_9FUNG</name>
<protein>
    <submittedName>
        <fullName evidence="2">Uncharacterized protein</fullName>
    </submittedName>
</protein>
<sequence length="795" mass="92265">MSNHRERIPQVIAIDVTDDEYGNDEEEDDFDSAESSTAIRDSNVMQQAAPDHSLKARSNSSSDFVSDSDDNALFESEGEEQKEKEITEIVPLQSKVEDNDKKHQIPNQYKPVSESTPPTGVNSDLESILKAFFEFIKNNKSDKQIEENSGEPDIDFWALQHGVGFYMSSKFYCYYNQDNSCNASYPDKLLLSRHLDSAHKITQDSVEQSQRQSIRDKKLAHWLISAKMPMKMLLSGQFKAFVDALHYKNKDEYAVSRHRLEKLIQAEHNRTLIKLSYLLQKIQHISLLVSKWKVYQNNGGYQNILLLSVFFIDNQWNKKSYVIAIEPLNAEDNKSNIPQTIALVLAELGILSKIYSITCYEMSQINEASLFEYIKKITGKCKRDLIQGRIYKSLLDQVILELRVELLSSLKYDCEPVKKLINEIDNCKCNVFLKEMQPYSIKLMKAYLNNKRKHRIDCAMRSYIINDADEECMIQIINLDSDLAFISEWLHEISEKNLTIANKAYVICCELGHSIKELAELRHTRRPVPKSSTSRSYQICDAIKKAVFMKKPLEAMYKILNDYRYKLEQGRAHVEAFVFDSFAYNDSYFNASTASSSTKQLKDINTILEDISNQKEKRYRDINIVDLLGYNNEDRRQYDDPDYATSSSSNIIIGKRRRSNQSTTIQESLPRQYVTEQIQLFHQKQSDFLNNYPNKNISLKDPPRSRIISLLSEYCTSSQLNFWKQENEEQFLAIIEHTKKTFAVPTTSQECSKAFDFIKTLYAQLSEDEDSDDSEFIYKRLLLTIWSKDFDLFKD</sequence>
<dbReference type="Proteomes" id="UP000650833">
    <property type="component" value="Unassembled WGS sequence"/>
</dbReference>
<evidence type="ECO:0000313" key="3">
    <source>
        <dbReference type="Proteomes" id="UP000650833"/>
    </source>
</evidence>
<feature type="region of interest" description="Disordered" evidence="1">
    <location>
        <begin position="99"/>
        <end position="121"/>
    </location>
</feature>
<feature type="compositionally biased region" description="Polar residues" evidence="1">
    <location>
        <begin position="37"/>
        <end position="46"/>
    </location>
</feature>